<feature type="region of interest" description="Disordered" evidence="1">
    <location>
        <begin position="105"/>
        <end position="126"/>
    </location>
</feature>
<dbReference type="Pfam" id="PF10036">
    <property type="entry name" value="RLL"/>
    <property type="match status" value="1"/>
</dbReference>
<dbReference type="STRING" id="418985.A0A1V9XQ95"/>
<dbReference type="AlphaFoldDB" id="A0A1V9XQ95"/>
<organism evidence="2 3">
    <name type="scientific">Tropilaelaps mercedesae</name>
    <dbReference type="NCBI Taxonomy" id="418985"/>
    <lineage>
        <taxon>Eukaryota</taxon>
        <taxon>Metazoa</taxon>
        <taxon>Ecdysozoa</taxon>
        <taxon>Arthropoda</taxon>
        <taxon>Chelicerata</taxon>
        <taxon>Arachnida</taxon>
        <taxon>Acari</taxon>
        <taxon>Parasitiformes</taxon>
        <taxon>Mesostigmata</taxon>
        <taxon>Gamasina</taxon>
        <taxon>Dermanyssoidea</taxon>
        <taxon>Laelapidae</taxon>
        <taxon>Tropilaelaps</taxon>
    </lineage>
</organism>
<proteinExistence type="predicted"/>
<accession>A0A1V9XQ95</accession>
<dbReference type="EMBL" id="MNPL01006058">
    <property type="protein sequence ID" value="OQR75631.1"/>
    <property type="molecule type" value="Genomic_DNA"/>
</dbReference>
<sequence length="244" mass="27777">MCKKCTALGYSRQICPFGFVCKDEADLRALVIWLEQFKIRQYKPEDRSVLVNTPLPQWLEVYTGYLQDAECPFNKDQLTECVDWLLGYAVRLEYADNVSKFSENSAENVQQRRKDNQENPLDKLDYDSPEFTEGVNKLAALLNIQAHPTDSRVTFRAVAKYAEQYLSETARKSPKKEGKPIPLQNVDLGFDLKDAGANQAARVLRLLFIQDIRELQTRINEAIVAVQEITANPETNTALGKVGR</sequence>
<dbReference type="OrthoDB" id="514167at2759"/>
<reference evidence="2 3" key="1">
    <citation type="journal article" date="2017" name="Gigascience">
        <title>Draft genome of the honey bee ectoparasitic mite, Tropilaelaps mercedesae, is shaped by the parasitic life history.</title>
        <authorList>
            <person name="Dong X."/>
            <person name="Armstrong S.D."/>
            <person name="Xia D."/>
            <person name="Makepeace B.L."/>
            <person name="Darby A.C."/>
            <person name="Kadowaki T."/>
        </authorList>
    </citation>
    <scope>NUCLEOTIDE SEQUENCE [LARGE SCALE GENOMIC DNA]</scope>
    <source>
        <strain evidence="2">Wuxi-XJTLU</strain>
    </source>
</reference>
<name>A0A1V9XQ95_9ACAR</name>
<evidence type="ECO:0000313" key="3">
    <source>
        <dbReference type="Proteomes" id="UP000192247"/>
    </source>
</evidence>
<evidence type="ECO:0000313" key="2">
    <source>
        <dbReference type="EMBL" id="OQR75631.1"/>
    </source>
</evidence>
<dbReference type="InParanoid" id="A0A1V9XQ95"/>
<gene>
    <name evidence="2" type="ORF">BIW11_08292</name>
</gene>
<dbReference type="Proteomes" id="UP000192247">
    <property type="component" value="Unassembled WGS sequence"/>
</dbReference>
<dbReference type="PANTHER" id="PTHR15924">
    <property type="entry name" value="CLE"/>
    <property type="match status" value="1"/>
</dbReference>
<dbReference type="InterPro" id="IPR019265">
    <property type="entry name" value="RTRAF"/>
</dbReference>
<keyword evidence="3" id="KW-1185">Reference proteome</keyword>
<protein>
    <submittedName>
        <fullName evidence="2">UPF0568 protein C14orf166-like</fullName>
    </submittedName>
</protein>
<dbReference type="FunCoup" id="A0A1V9XQ95">
    <property type="interactions" value="916"/>
</dbReference>
<comment type="caution">
    <text evidence="2">The sequence shown here is derived from an EMBL/GenBank/DDBJ whole genome shotgun (WGS) entry which is preliminary data.</text>
</comment>
<feature type="compositionally biased region" description="Basic and acidic residues" evidence="1">
    <location>
        <begin position="110"/>
        <end position="126"/>
    </location>
</feature>
<evidence type="ECO:0000256" key="1">
    <source>
        <dbReference type="SAM" id="MobiDB-lite"/>
    </source>
</evidence>